<evidence type="ECO:0000256" key="5">
    <source>
        <dbReference type="ARBA" id="ARBA00022741"/>
    </source>
</evidence>
<keyword evidence="6 14" id="KW-0067">ATP-binding</keyword>
<dbReference type="Proteomes" id="UP000231658">
    <property type="component" value="Unassembled WGS sequence"/>
</dbReference>
<evidence type="ECO:0000256" key="10">
    <source>
        <dbReference type="SAM" id="Phobius"/>
    </source>
</evidence>
<evidence type="ECO:0000313" key="14">
    <source>
        <dbReference type="EMBL" id="SCA55702.1"/>
    </source>
</evidence>
<dbReference type="Pfam" id="PF03412">
    <property type="entry name" value="Peptidase_C39"/>
    <property type="match status" value="1"/>
</dbReference>
<evidence type="ECO:0000256" key="3">
    <source>
        <dbReference type="ARBA" id="ARBA00022475"/>
    </source>
</evidence>
<dbReference type="GO" id="GO:0005886">
    <property type="term" value="C:plasma membrane"/>
    <property type="evidence" value="ECO:0007669"/>
    <property type="project" value="UniProtKB-SubCell"/>
</dbReference>
<dbReference type="SUPFAM" id="SSF90123">
    <property type="entry name" value="ABC transporter transmembrane region"/>
    <property type="match status" value="1"/>
</dbReference>
<dbReference type="GO" id="GO:0005524">
    <property type="term" value="F:ATP binding"/>
    <property type="evidence" value="ECO:0007669"/>
    <property type="project" value="UniProtKB-KW"/>
</dbReference>
<protein>
    <submittedName>
        <fullName evidence="14">Putative Toxin RTX-I translocation ATP-binding protein</fullName>
    </submittedName>
</protein>
<dbReference type="FunFam" id="3.40.50.300:FF:000221">
    <property type="entry name" value="Multidrug ABC transporter ATP-binding protein"/>
    <property type="match status" value="1"/>
</dbReference>
<reference evidence="14 15" key="1">
    <citation type="submission" date="2016-07" db="EMBL/GenBank/DDBJ databases">
        <authorList>
            <person name="Lefevre C.T."/>
        </authorList>
    </citation>
    <scope>NUCLEOTIDE SEQUENCE [LARGE SCALE GENOMIC DNA]</scope>
    <source>
        <strain evidence="14">PR1</strain>
    </source>
</reference>
<feature type="transmembrane region" description="Helical" evidence="10">
    <location>
        <begin position="194"/>
        <end position="214"/>
    </location>
</feature>
<keyword evidence="4 10" id="KW-0812">Transmembrane</keyword>
<feature type="region of interest" description="Disordered" evidence="9">
    <location>
        <begin position="714"/>
        <end position="764"/>
    </location>
</feature>
<evidence type="ECO:0000256" key="6">
    <source>
        <dbReference type="ARBA" id="ARBA00022840"/>
    </source>
</evidence>
<feature type="domain" description="ABC transporter" evidence="11">
    <location>
        <begin position="470"/>
        <end position="704"/>
    </location>
</feature>
<evidence type="ECO:0000256" key="9">
    <source>
        <dbReference type="SAM" id="MobiDB-lite"/>
    </source>
</evidence>
<dbReference type="CDD" id="cd18783">
    <property type="entry name" value="ABC_6TM_PrtD_LapB_HlyB_like"/>
    <property type="match status" value="1"/>
</dbReference>
<evidence type="ECO:0000256" key="4">
    <source>
        <dbReference type="ARBA" id="ARBA00022692"/>
    </source>
</evidence>
<evidence type="ECO:0000259" key="11">
    <source>
        <dbReference type="PROSITE" id="PS50893"/>
    </source>
</evidence>
<proteinExistence type="predicted"/>
<keyword evidence="8 10" id="KW-0472">Membrane</keyword>
<dbReference type="GO" id="GO:0008233">
    <property type="term" value="F:peptidase activity"/>
    <property type="evidence" value="ECO:0007669"/>
    <property type="project" value="InterPro"/>
</dbReference>
<evidence type="ECO:0000256" key="7">
    <source>
        <dbReference type="ARBA" id="ARBA00022989"/>
    </source>
</evidence>
<dbReference type="InterPro" id="IPR027417">
    <property type="entry name" value="P-loop_NTPase"/>
</dbReference>
<dbReference type="AlphaFoldDB" id="A0A1C3REN4"/>
<keyword evidence="15" id="KW-1185">Reference proteome</keyword>
<dbReference type="SUPFAM" id="SSF52540">
    <property type="entry name" value="P-loop containing nucleoside triphosphate hydrolases"/>
    <property type="match status" value="1"/>
</dbReference>
<dbReference type="Gene3D" id="3.90.70.10">
    <property type="entry name" value="Cysteine proteinases"/>
    <property type="match status" value="1"/>
</dbReference>
<feature type="transmembrane region" description="Helical" evidence="10">
    <location>
        <begin position="160"/>
        <end position="182"/>
    </location>
</feature>
<dbReference type="Gene3D" id="1.20.1560.10">
    <property type="entry name" value="ABC transporter type 1, transmembrane domain"/>
    <property type="match status" value="1"/>
</dbReference>
<feature type="transmembrane region" description="Helical" evidence="10">
    <location>
        <begin position="272"/>
        <end position="292"/>
    </location>
</feature>
<evidence type="ECO:0000256" key="2">
    <source>
        <dbReference type="ARBA" id="ARBA00022448"/>
    </source>
</evidence>
<dbReference type="InterPro" id="IPR003439">
    <property type="entry name" value="ABC_transporter-like_ATP-bd"/>
</dbReference>
<name>A0A1C3REN4_9PROT</name>
<keyword evidence="5" id="KW-0547">Nucleotide-binding</keyword>
<sequence>MHTALKSMVLAARQRGIELSVDTLVHTFNIGEEEADNDVLIRIAQENGMKAKLATFGLDKLSSLSDAIPLVVRLKDKRCVVVSGFELDEDKKTIKALTVIDPAAANPQAETVEREAFLKHWAGQAILIKRKYDFFDEDRPFDFSWLMSGYFRHKSLMGQLLVIALILHAFAVLPAVFIMIVLDKVVNFEATSTLYVITSGIIIAYLFNGFLGYLRQYIVLFASGKVDVRLNAKLFSKLLDLPLSYFQKRSIPEVSKTLQQTISLRQALTGRFFGAVLDATSLMVFIPILYMYSPLLCGVVILFSFAISANVIIASKLQKRRLQRASAADARKQNILMDSISGIETVKTLALEPVQKKNWEDAISDHTVAHLKLGSANAISQQISSTLQQLMTVAVIFVGVQLVFAGDLSAGVLIGVNMLAGKVTGPLVQLVTLVTDIEKVTRAVDSIGSVMNTRGEMRRRGEVPEILGDVTFHNVNFGYDDGARSLNNLSFNIQPRQKVAIVGPTGSGKTTIGRMIQGIVRPQDGTVTIDGHDLRLMDLAHLRYNVACVTQTPHFFKGTIRENIMQPFPGAGSARVIWAAEMVGLDADVDGLSDGYETQIEEGGSNLSVGMRHKIALARALIRNPRILILDEAFAHFDLDTENAVRQRMPDIASGRTLLVIAHRISHARECDHILVMKDGHLVENGKHEDLIAKKGVYAEMWKRELNLIGLPQTQIEKPEPENAKVETAAKVDQTAKTTQSTPPRKRGWGARRKTPQPTPKKEA</sequence>
<feature type="compositionally biased region" description="Basic and acidic residues" evidence="9">
    <location>
        <begin position="717"/>
        <end position="730"/>
    </location>
</feature>
<keyword evidence="3" id="KW-1003">Cell membrane</keyword>
<dbReference type="GO" id="GO:0006508">
    <property type="term" value="P:proteolysis"/>
    <property type="evidence" value="ECO:0007669"/>
    <property type="project" value="InterPro"/>
</dbReference>
<dbReference type="PROSITE" id="PS50893">
    <property type="entry name" value="ABC_TRANSPORTER_2"/>
    <property type="match status" value="1"/>
</dbReference>
<dbReference type="EMBL" id="FLYE01000004">
    <property type="protein sequence ID" value="SCA55702.1"/>
    <property type="molecule type" value="Genomic_DNA"/>
</dbReference>
<dbReference type="InterPro" id="IPR036640">
    <property type="entry name" value="ABC1_TM_sf"/>
</dbReference>
<dbReference type="GO" id="GO:0034040">
    <property type="term" value="F:ATPase-coupled lipid transmembrane transporter activity"/>
    <property type="evidence" value="ECO:0007669"/>
    <property type="project" value="TreeGrafter"/>
</dbReference>
<dbReference type="InterPro" id="IPR039421">
    <property type="entry name" value="Type_1_exporter"/>
</dbReference>
<evidence type="ECO:0000256" key="8">
    <source>
        <dbReference type="ARBA" id="ARBA00023136"/>
    </source>
</evidence>
<dbReference type="PROSITE" id="PS50990">
    <property type="entry name" value="PEPTIDASE_C39"/>
    <property type="match status" value="1"/>
</dbReference>
<dbReference type="InterPro" id="IPR005074">
    <property type="entry name" value="Peptidase_C39"/>
</dbReference>
<keyword evidence="7 10" id="KW-1133">Transmembrane helix</keyword>
<dbReference type="SMART" id="SM00382">
    <property type="entry name" value="AAA"/>
    <property type="match status" value="1"/>
</dbReference>
<dbReference type="STRING" id="1867952.MTBPR1_120008"/>
<dbReference type="OrthoDB" id="9787557at2"/>
<feature type="domain" description="Peptidase C39" evidence="13">
    <location>
        <begin position="1"/>
        <end position="128"/>
    </location>
</feature>
<dbReference type="Gene3D" id="3.40.50.300">
    <property type="entry name" value="P-loop containing nucleotide triphosphate hydrolases"/>
    <property type="match status" value="1"/>
</dbReference>
<keyword evidence="2" id="KW-0813">Transport</keyword>
<dbReference type="InterPro" id="IPR003593">
    <property type="entry name" value="AAA+_ATPase"/>
</dbReference>
<feature type="transmembrane region" description="Helical" evidence="10">
    <location>
        <begin position="390"/>
        <end position="416"/>
    </location>
</feature>
<dbReference type="InterPro" id="IPR011527">
    <property type="entry name" value="ABC1_TM_dom"/>
</dbReference>
<evidence type="ECO:0000259" key="13">
    <source>
        <dbReference type="PROSITE" id="PS50990"/>
    </source>
</evidence>
<evidence type="ECO:0000259" key="12">
    <source>
        <dbReference type="PROSITE" id="PS50929"/>
    </source>
</evidence>
<comment type="subcellular location">
    <subcellularLocation>
        <location evidence="1">Cell membrane</location>
        <topology evidence="1">Multi-pass membrane protein</topology>
    </subcellularLocation>
</comment>
<dbReference type="RefSeq" id="WP_069186415.1">
    <property type="nucleotide sequence ID" value="NZ_FLYE01000004.1"/>
</dbReference>
<evidence type="ECO:0000256" key="1">
    <source>
        <dbReference type="ARBA" id="ARBA00004651"/>
    </source>
</evidence>
<dbReference type="Pfam" id="PF00664">
    <property type="entry name" value="ABC_membrane"/>
    <property type="match status" value="1"/>
</dbReference>
<dbReference type="PANTHER" id="PTHR24221">
    <property type="entry name" value="ATP-BINDING CASSETTE SUB-FAMILY B"/>
    <property type="match status" value="1"/>
</dbReference>
<dbReference type="PANTHER" id="PTHR24221:SF647">
    <property type="entry name" value="BLL6336 PROTEIN"/>
    <property type="match status" value="1"/>
</dbReference>
<dbReference type="PROSITE" id="PS50929">
    <property type="entry name" value="ABC_TM1F"/>
    <property type="match status" value="1"/>
</dbReference>
<feature type="domain" description="ABC transmembrane type-1" evidence="12">
    <location>
        <begin position="160"/>
        <end position="439"/>
    </location>
</feature>
<gene>
    <name evidence="14" type="ORF">MTBPR1_120008</name>
</gene>
<feature type="compositionally biased region" description="Basic residues" evidence="9">
    <location>
        <begin position="744"/>
        <end position="755"/>
    </location>
</feature>
<organism evidence="14 15">
    <name type="scientific">Candidatus Terasakiella magnetica</name>
    <dbReference type="NCBI Taxonomy" id="1867952"/>
    <lineage>
        <taxon>Bacteria</taxon>
        <taxon>Pseudomonadati</taxon>
        <taxon>Pseudomonadota</taxon>
        <taxon>Alphaproteobacteria</taxon>
        <taxon>Rhodospirillales</taxon>
        <taxon>Terasakiellaceae</taxon>
        <taxon>Terasakiella</taxon>
    </lineage>
</organism>
<dbReference type="GO" id="GO:0016887">
    <property type="term" value="F:ATP hydrolysis activity"/>
    <property type="evidence" value="ECO:0007669"/>
    <property type="project" value="InterPro"/>
</dbReference>
<evidence type="ECO:0000313" key="15">
    <source>
        <dbReference type="Proteomes" id="UP000231658"/>
    </source>
</evidence>
<dbReference type="GO" id="GO:0140359">
    <property type="term" value="F:ABC-type transporter activity"/>
    <property type="evidence" value="ECO:0007669"/>
    <property type="project" value="InterPro"/>
</dbReference>
<accession>A0A1C3REN4</accession>
<feature type="transmembrane region" description="Helical" evidence="10">
    <location>
        <begin position="298"/>
        <end position="317"/>
    </location>
</feature>
<dbReference type="Pfam" id="PF00005">
    <property type="entry name" value="ABC_tran"/>
    <property type="match status" value="1"/>
</dbReference>